<dbReference type="GO" id="GO:0043248">
    <property type="term" value="P:proteasome assembly"/>
    <property type="evidence" value="ECO:0007669"/>
    <property type="project" value="InterPro"/>
</dbReference>
<dbReference type="InterPro" id="IPR001179">
    <property type="entry name" value="PPIase_FKBP_dom"/>
</dbReference>
<accession>A0A7R9FF55</accession>
<feature type="coiled-coil region" evidence="3">
    <location>
        <begin position="703"/>
        <end position="730"/>
    </location>
</feature>
<name>A0A7R9FF55_9NEOP</name>
<feature type="coiled-coil region" evidence="3">
    <location>
        <begin position="517"/>
        <end position="544"/>
    </location>
</feature>
<dbReference type="SUPFAM" id="SSF48371">
    <property type="entry name" value="ARM repeat"/>
    <property type="match status" value="1"/>
</dbReference>
<feature type="region of interest" description="Disordered" evidence="4">
    <location>
        <begin position="933"/>
        <end position="958"/>
    </location>
</feature>
<feature type="coiled-coil region" evidence="3">
    <location>
        <begin position="575"/>
        <end position="677"/>
    </location>
</feature>
<feature type="region of interest" description="Disordered" evidence="4">
    <location>
        <begin position="221"/>
        <end position="247"/>
    </location>
</feature>
<sequence>MFGGDDDDDFTPAAREGSTYAPQGGLGAAVLGNVEAGIFELLLYKGKKQHITFAKISSKFQFTVQANNYGTFYDDQMQNWSIRFIEGSEHAVEFAREVGLARANCLEEDAAQSLQFQDLLAGEGPKVGLGDSLEMRFSAKTLSVSQIGEELDNNLKEERGLRVKLKKGDWEEGLLGANKGLKRLIVLPPNMLGLWKDKVSANSRVVLEVEIIRIKLGKDSRESTPNRLPSLQDSGESAIDSSTDDTSIKARGASISEALTNSPKTHKASIISRMAKMGQATLPLKGAIPCNPSDSEETEAIAINLELSHHQHKHSTLYALAEQLKLLLCFPHQLLSEEVSGPRALPVLSSAKPPAKLRSVKSRLSAQPQAQPMTDTPTSTSNSFPQQMAMYQTMPWQQTHLPAAAQQFMRNGSVQQFSVSPQYSMDGQLFPIVPHMITPQMIQAPVSTPSAIPSPDSHLSVFLSETRTHNSEVRMGVAKVAEKVDQVLSKLDTLQLHQPSQALSISSVDPSALLASVQKLVSENGQLRNELVEKRTKVDELNDKMYQLLHTNQKYLEQSNSRMEHSQDTHLQTLILTLQQEKEKLSMDLSNALARVDSLQSEVKNLQKTINQLTEHRSALSAQLQTMQAELENKKSNSQEAYELEEQLRGSLQSRALVDESDQIDELKRKLEIQTHNNKSSIDKNSIEEEIQQRLNIREKEIAEKYSVVIKQLEQNHVDLKRQLKEFNNKGVAKSDVDDVAVQSIVVDEVKKGVTLQLLENGKTSKSGQIEALNKNPVKSELSQETSESASKNAARTRSPDASVEISKVEVDLSVNEELIQATSDHEEESVIVKRPENKVLVDEIKVKGEAEETVQNKVPKVRHSEPISASLTPVKPENTMKQSRESSLERGWRPQPPPPPLFDDDDDDDDWFRFRMASLQDDMIVLEFNKDVSGSESDSSDDNDIECNNDNEDPELFDISDDDLENNLNGGSDCAAAVWHFQPPLLTFTDRLQFDVPNEYVGNTGPVEQIDLACDVMKTIMTCWEPGAVLAQYKIQLQRALGHPTPQARVLVLQELNKVLSDGKPMSRLNESEDLLLAVIDCVRHEDSSVYEKTKDVLTKLGATPEGLRLLYGQTLLNELINSMGQSDIVRFRVYEIVTDVSVNSGSGLQASHTSGLLPSLISELDSDDILLQLNALELFSKLAVTPHGFQYFHQRGVLATLADKVLNTGESPFGSLLLPGLIKFFGNVAHSWPQEILTEFPSVVKALFEVLNSSDFVLLGTVMETLGFIGTSPQGKQALHNLGDSMSQSMKMLGNNIKTLPAEWKVRALNTVANLIQVKPDDQTPSLQKITRSWFDSLATDPMELIMHVGRQPFPELKLAVLQVLNVIGEQQWGQEYIKGFAGLIEFLLDRSTESTKLCKDAKFEVLRTIVSSPTSESVFGSETILRFKNYIREGPVYVHVETEVAIEGSSYLM</sequence>
<dbReference type="Pfam" id="PF23649">
    <property type="entry name" value="FKBP15"/>
    <property type="match status" value="1"/>
</dbReference>
<reference evidence="6" key="1">
    <citation type="submission" date="2020-11" db="EMBL/GenBank/DDBJ databases">
        <authorList>
            <person name="Tran Van P."/>
        </authorList>
    </citation>
    <scope>NUCLEOTIDE SEQUENCE</scope>
</reference>
<dbReference type="Pfam" id="PF10508">
    <property type="entry name" value="Proteasom_PSMB"/>
    <property type="match status" value="1"/>
</dbReference>
<evidence type="ECO:0000256" key="1">
    <source>
        <dbReference type="ARBA" id="ARBA00006823"/>
    </source>
</evidence>
<keyword evidence="2" id="KW-0697">Rotamase</keyword>
<dbReference type="InterPro" id="IPR046357">
    <property type="entry name" value="PPIase_dom_sf"/>
</dbReference>
<dbReference type="Gene3D" id="1.25.10.10">
    <property type="entry name" value="Leucine-rich Repeat Variant"/>
    <property type="match status" value="1"/>
</dbReference>
<evidence type="ECO:0000259" key="5">
    <source>
        <dbReference type="PROSITE" id="PS50059"/>
    </source>
</evidence>
<evidence type="ECO:0000313" key="6">
    <source>
        <dbReference type="EMBL" id="CAD7452430.1"/>
    </source>
</evidence>
<comment type="similarity">
    <text evidence="1">Belongs to the proteasome subunit S5B/HSM3 family.</text>
</comment>
<feature type="region of interest" description="Disordered" evidence="4">
    <location>
        <begin position="776"/>
        <end position="804"/>
    </location>
</feature>
<dbReference type="PANTHER" id="PTHR44927">
    <property type="entry name" value="FK506-BINDING PROTEIN 15"/>
    <property type="match status" value="1"/>
</dbReference>
<dbReference type="InterPro" id="IPR016024">
    <property type="entry name" value="ARM-type_fold"/>
</dbReference>
<evidence type="ECO:0000256" key="4">
    <source>
        <dbReference type="SAM" id="MobiDB-lite"/>
    </source>
</evidence>
<dbReference type="Gene3D" id="3.10.50.40">
    <property type="match status" value="1"/>
</dbReference>
<protein>
    <recommendedName>
        <fullName evidence="2">peptidylprolyl isomerase</fullName>
        <ecNumber evidence="2">5.2.1.8</ecNumber>
    </recommendedName>
</protein>
<dbReference type="PROSITE" id="PS50059">
    <property type="entry name" value="FKBP_PPIASE"/>
    <property type="match status" value="1"/>
</dbReference>
<gene>
    <name evidence="6" type="ORF">TTEB3V08_LOCUS610</name>
</gene>
<dbReference type="EC" id="5.2.1.8" evidence="2"/>
<dbReference type="EMBL" id="OE000103">
    <property type="protein sequence ID" value="CAD7452430.1"/>
    <property type="molecule type" value="Genomic_DNA"/>
</dbReference>
<dbReference type="GO" id="GO:0003755">
    <property type="term" value="F:peptidyl-prolyl cis-trans isomerase activity"/>
    <property type="evidence" value="ECO:0007669"/>
    <property type="project" value="UniProtKB-KW"/>
</dbReference>
<proteinExistence type="inferred from homology"/>
<evidence type="ECO:0000256" key="3">
    <source>
        <dbReference type="SAM" id="Coils"/>
    </source>
</evidence>
<evidence type="ECO:0000256" key="2">
    <source>
        <dbReference type="PROSITE-ProRule" id="PRU00277"/>
    </source>
</evidence>
<feature type="compositionally biased region" description="Polar residues" evidence="4">
    <location>
        <begin position="781"/>
        <end position="796"/>
    </location>
</feature>
<dbReference type="PANTHER" id="PTHR44927:SF1">
    <property type="entry name" value="FK506-BINDING PROTEIN 15"/>
    <property type="match status" value="1"/>
</dbReference>
<dbReference type="InterPro" id="IPR056598">
    <property type="entry name" value="FKBP-15_dom"/>
</dbReference>
<organism evidence="6">
    <name type="scientific">Timema tahoe</name>
    <dbReference type="NCBI Taxonomy" id="61484"/>
    <lineage>
        <taxon>Eukaryota</taxon>
        <taxon>Metazoa</taxon>
        <taxon>Ecdysozoa</taxon>
        <taxon>Arthropoda</taxon>
        <taxon>Hexapoda</taxon>
        <taxon>Insecta</taxon>
        <taxon>Pterygota</taxon>
        <taxon>Neoptera</taxon>
        <taxon>Polyneoptera</taxon>
        <taxon>Phasmatodea</taxon>
        <taxon>Timematodea</taxon>
        <taxon>Timematoidea</taxon>
        <taxon>Timematidae</taxon>
        <taxon>Timema</taxon>
    </lineage>
</organism>
<feature type="region of interest" description="Disordered" evidence="4">
    <location>
        <begin position="356"/>
        <end position="384"/>
    </location>
</feature>
<feature type="compositionally biased region" description="Acidic residues" evidence="4">
    <location>
        <begin position="939"/>
        <end position="958"/>
    </location>
</feature>
<dbReference type="InterPro" id="IPR011989">
    <property type="entry name" value="ARM-like"/>
</dbReference>
<feature type="compositionally biased region" description="Basic and acidic residues" evidence="4">
    <location>
        <begin position="883"/>
        <end position="893"/>
    </location>
</feature>
<feature type="domain" description="PPIase FKBP-type" evidence="5">
    <location>
        <begin position="130"/>
        <end position="215"/>
    </location>
</feature>
<dbReference type="InterPro" id="IPR019538">
    <property type="entry name" value="PSMD5"/>
</dbReference>
<keyword evidence="2" id="KW-0413">Isomerase</keyword>
<feature type="compositionally biased region" description="Polar residues" evidence="4">
    <location>
        <begin position="225"/>
        <end position="235"/>
    </location>
</feature>
<comment type="catalytic activity">
    <reaction evidence="2">
        <text>[protein]-peptidylproline (omega=180) = [protein]-peptidylproline (omega=0)</text>
        <dbReference type="Rhea" id="RHEA:16237"/>
        <dbReference type="Rhea" id="RHEA-COMP:10747"/>
        <dbReference type="Rhea" id="RHEA-COMP:10748"/>
        <dbReference type="ChEBI" id="CHEBI:83833"/>
        <dbReference type="ChEBI" id="CHEBI:83834"/>
        <dbReference type="EC" id="5.2.1.8"/>
    </reaction>
</comment>
<keyword evidence="3" id="KW-0175">Coiled coil</keyword>
<feature type="compositionally biased region" description="Polar residues" evidence="4">
    <location>
        <begin position="362"/>
        <end position="384"/>
    </location>
</feature>
<dbReference type="SUPFAM" id="SSF54534">
    <property type="entry name" value="FKBP-like"/>
    <property type="match status" value="1"/>
</dbReference>
<feature type="region of interest" description="Disordered" evidence="4">
    <location>
        <begin position="855"/>
        <end position="907"/>
    </location>
</feature>